<dbReference type="EMBL" id="BMAV01014912">
    <property type="protein sequence ID" value="GFY63726.1"/>
    <property type="molecule type" value="Genomic_DNA"/>
</dbReference>
<reference evidence="1" key="1">
    <citation type="submission" date="2020-08" db="EMBL/GenBank/DDBJ databases">
        <title>Multicomponent nature underlies the extraordinary mechanical properties of spider dragline silk.</title>
        <authorList>
            <person name="Kono N."/>
            <person name="Nakamura H."/>
            <person name="Mori M."/>
            <person name="Yoshida Y."/>
            <person name="Ohtoshi R."/>
            <person name="Malay A.D."/>
            <person name="Moran D.A.P."/>
            <person name="Tomita M."/>
            <person name="Numata K."/>
            <person name="Arakawa K."/>
        </authorList>
    </citation>
    <scope>NUCLEOTIDE SEQUENCE</scope>
</reference>
<dbReference type="OrthoDB" id="10311734at2759"/>
<name>A0A8X7CEP1_9ARAC</name>
<gene>
    <name evidence="1" type="primary">NCL1_48983</name>
    <name evidence="1" type="ORF">TNIN_50071</name>
</gene>
<protein>
    <submittedName>
        <fullName evidence="1">Uncharacterized protein</fullName>
    </submittedName>
</protein>
<sequence length="274" mass="32858">MFPLLTLSDINDSQKEMSYITRMRNVIKHQIASSEDYDYLKLSFRHSISYPMARSLELEQCLNYALSKVAESPVLVHNYKPFRQWPTILIERNGFSEEQIIQRIDEHEQTEDFCYYLVPDYRNKWGSPFVTAWHHLYSMQFVENWLDKLRFKNIDCFSSMHKSIWRRVYGNNYSYFCSSNINIAAFLKEQIKIKRPIHVFNEVIKRERGEFFNLFGILESIASPYYYVLPHQNARNSDELKRFNLHSILHKMFNFHVTDGILDFYSSLIIKRGL</sequence>
<comment type="caution">
    <text evidence="1">The sequence shown here is derived from an EMBL/GenBank/DDBJ whole genome shotgun (WGS) entry which is preliminary data.</text>
</comment>
<keyword evidence="2" id="KW-1185">Reference proteome</keyword>
<evidence type="ECO:0000313" key="1">
    <source>
        <dbReference type="EMBL" id="GFY63726.1"/>
    </source>
</evidence>
<dbReference type="Proteomes" id="UP000886998">
    <property type="component" value="Unassembled WGS sequence"/>
</dbReference>
<evidence type="ECO:0000313" key="2">
    <source>
        <dbReference type="Proteomes" id="UP000886998"/>
    </source>
</evidence>
<accession>A0A8X7CEP1</accession>
<organism evidence="1 2">
    <name type="scientific">Trichonephila inaurata madagascariensis</name>
    <dbReference type="NCBI Taxonomy" id="2747483"/>
    <lineage>
        <taxon>Eukaryota</taxon>
        <taxon>Metazoa</taxon>
        <taxon>Ecdysozoa</taxon>
        <taxon>Arthropoda</taxon>
        <taxon>Chelicerata</taxon>
        <taxon>Arachnida</taxon>
        <taxon>Araneae</taxon>
        <taxon>Araneomorphae</taxon>
        <taxon>Entelegynae</taxon>
        <taxon>Araneoidea</taxon>
        <taxon>Nephilidae</taxon>
        <taxon>Trichonephila</taxon>
        <taxon>Trichonephila inaurata</taxon>
    </lineage>
</organism>
<dbReference type="AlphaFoldDB" id="A0A8X7CEP1"/>
<proteinExistence type="predicted"/>